<evidence type="ECO:0000313" key="7">
    <source>
        <dbReference type="EMBL" id="KQC29077.1"/>
    </source>
</evidence>
<dbReference type="Gene3D" id="2.60.40.1120">
    <property type="entry name" value="Carboxypeptidase-like, regulatory domain"/>
    <property type="match status" value="1"/>
</dbReference>
<organism evidence="7 8">
    <name type="scientific">Flagellimonas eckloniae</name>
    <dbReference type="NCBI Taxonomy" id="346185"/>
    <lineage>
        <taxon>Bacteria</taxon>
        <taxon>Pseudomonadati</taxon>
        <taxon>Bacteroidota</taxon>
        <taxon>Flavobacteriia</taxon>
        <taxon>Flavobacteriales</taxon>
        <taxon>Flavobacteriaceae</taxon>
        <taxon>Flagellimonas</taxon>
    </lineage>
</organism>
<dbReference type="PANTHER" id="PTHR40980">
    <property type="entry name" value="PLUG DOMAIN-CONTAINING PROTEIN"/>
    <property type="match status" value="1"/>
</dbReference>
<feature type="chain" id="PRO_5006190504" description="Outer membrane protein beta-barrel domain-containing protein" evidence="4">
    <location>
        <begin position="18"/>
        <end position="811"/>
    </location>
</feature>
<dbReference type="InterPro" id="IPR041700">
    <property type="entry name" value="OMP_b-brl_3"/>
</dbReference>
<sequence>MKSIWLFLLVFFTCVQSLLGQLTGSVQDKDKNEIPYANITLLSSPEAVLQTGTITDENGMFELDFPDSGTYIFRVSLLAFETWESEPFTITSNSQQLSFPPITLLEEVTSLEGVAVVGKRKLIQRTQEGSVINVQESILTKGSSALQLLERSPGVLLDQRNNSFSLNGKSGTLIMINGKPQRIPTADLIAMLSGMSADNIEKIELLTNPSARYDVDGTAGIINIVLSKNEALGLRGSINLSAGYGEGPKQTTGFTLTYGSERSNLFGSYTFSYDDFFHGWIGRGVTDLPVLGGNTEIVFQSDMYQINRSHNFNVGYEYKLSETSLIGTNLVYNQSSPLTSTRNRGLYDFTIDPFLEAQIRLDGDGMWENLNASMYFETKKEKNTFAVTADYINYNNQSPNRVNSSYFDEDGVQFQPESEIYNEGNRGFSETNINLGVLKLDYKHILSKDVSMEFGLKTSLSKTVNDAKIEILEGDTFISDERFINNIENEEKIGAVYSLADFHLNKKLKAQLGLRYEYWDQNFDDSSLNRSFGKLFPSIFITHALSDTTALSLAYTKRITRPNYSDLASSLTYNGPTSVFSGNPQLLPAITDNITLTYNNKSFSFSVLASKEENQIARFQVTRNEASTIAVIAPVNLQYQRSLDIQTNIPINISNWWNINLNGTAGIRSFKLLHTDEKLKHNYSHYNFNGNQTFLLPKNLSLELSGWYTSQHFNASIRVEGFGSLNAGIKKEFKNGSSLQFSVTDIFESIDIESRIGTLTREAFGDEFLVNYSPESGFSRIYRISFSYPFGNKKVKGTNTRSGADVEKSRI</sequence>
<dbReference type="PANTHER" id="PTHR40980:SF4">
    <property type="entry name" value="TONB-DEPENDENT RECEPTOR-LIKE BETA-BARREL DOMAIN-CONTAINING PROTEIN"/>
    <property type="match status" value="1"/>
</dbReference>
<evidence type="ECO:0000313" key="8">
    <source>
        <dbReference type="Proteomes" id="UP000050827"/>
    </source>
</evidence>
<comment type="subcellular location">
    <subcellularLocation>
        <location evidence="1">Cell outer membrane</location>
    </subcellularLocation>
</comment>
<dbReference type="Gene3D" id="2.40.170.20">
    <property type="entry name" value="TonB-dependent receptor, beta-barrel domain"/>
    <property type="match status" value="1"/>
</dbReference>
<reference evidence="7 8" key="1">
    <citation type="submission" date="2015-04" db="EMBL/GenBank/DDBJ databases">
        <title>Complete genome of flavobacterium.</title>
        <authorList>
            <person name="Kwon Y.M."/>
            <person name="Kim S.-J."/>
        </authorList>
    </citation>
    <scope>NUCLEOTIDE SEQUENCE [LARGE SCALE GENOMIC DNA]</scope>
    <source>
        <strain evidence="7 8">DK169</strain>
    </source>
</reference>
<dbReference type="SUPFAM" id="SSF49464">
    <property type="entry name" value="Carboxypeptidase regulatory domain-like"/>
    <property type="match status" value="1"/>
</dbReference>
<dbReference type="SUPFAM" id="SSF56935">
    <property type="entry name" value="Porins"/>
    <property type="match status" value="1"/>
</dbReference>
<dbReference type="InterPro" id="IPR012910">
    <property type="entry name" value="Plug_dom"/>
</dbReference>
<dbReference type="GO" id="GO:0009279">
    <property type="term" value="C:cell outer membrane"/>
    <property type="evidence" value="ECO:0007669"/>
    <property type="project" value="UniProtKB-SubCell"/>
</dbReference>
<keyword evidence="3" id="KW-0998">Cell outer membrane</keyword>
<feature type="signal peptide" evidence="4">
    <location>
        <begin position="1"/>
        <end position="17"/>
    </location>
</feature>
<dbReference type="InterPro" id="IPR036942">
    <property type="entry name" value="Beta-barrel_TonB_sf"/>
</dbReference>
<feature type="domain" description="Outer membrane protein beta-barrel" evidence="6">
    <location>
        <begin position="378"/>
        <end position="755"/>
    </location>
</feature>
<proteinExistence type="predicted"/>
<dbReference type="RefSeq" id="WP_055392628.1">
    <property type="nucleotide sequence ID" value="NZ_LCTZ01000002.1"/>
</dbReference>
<comment type="caution">
    <text evidence="7">The sequence shown here is derived from an EMBL/GenBank/DDBJ whole genome shotgun (WGS) entry which is preliminary data.</text>
</comment>
<keyword evidence="4" id="KW-0732">Signal</keyword>
<evidence type="ECO:0000259" key="6">
    <source>
        <dbReference type="Pfam" id="PF14905"/>
    </source>
</evidence>
<dbReference type="AlphaFoldDB" id="A0A0Q1H634"/>
<accession>A0A0Q1H634</accession>
<evidence type="ECO:0000256" key="3">
    <source>
        <dbReference type="ARBA" id="ARBA00023237"/>
    </source>
</evidence>
<dbReference type="Pfam" id="PF07715">
    <property type="entry name" value="Plug"/>
    <property type="match status" value="1"/>
</dbReference>
<keyword evidence="2" id="KW-0472">Membrane</keyword>
<dbReference type="Pfam" id="PF14905">
    <property type="entry name" value="OMP_b-brl_3"/>
    <property type="match status" value="1"/>
</dbReference>
<feature type="domain" description="TonB-dependent receptor plug" evidence="5">
    <location>
        <begin position="129"/>
        <end position="221"/>
    </location>
</feature>
<evidence type="ECO:0008006" key="9">
    <source>
        <dbReference type="Google" id="ProtNLM"/>
    </source>
</evidence>
<dbReference type="InterPro" id="IPR008969">
    <property type="entry name" value="CarboxyPept-like_regulatory"/>
</dbReference>
<evidence type="ECO:0000256" key="2">
    <source>
        <dbReference type="ARBA" id="ARBA00023136"/>
    </source>
</evidence>
<protein>
    <recommendedName>
        <fullName evidence="9">Outer membrane protein beta-barrel domain-containing protein</fullName>
    </recommendedName>
</protein>
<gene>
    <name evidence="7" type="ORF">AAY42_03560</name>
</gene>
<name>A0A0Q1H634_9FLAO</name>
<keyword evidence="8" id="KW-1185">Reference proteome</keyword>
<dbReference type="Pfam" id="PF13620">
    <property type="entry name" value="CarboxypepD_reg"/>
    <property type="match status" value="1"/>
</dbReference>
<dbReference type="EMBL" id="LCTZ01000002">
    <property type="protein sequence ID" value="KQC29077.1"/>
    <property type="molecule type" value="Genomic_DNA"/>
</dbReference>
<dbReference type="STRING" id="346185.AAY42_03560"/>
<evidence type="ECO:0000256" key="1">
    <source>
        <dbReference type="ARBA" id="ARBA00004442"/>
    </source>
</evidence>
<evidence type="ECO:0000259" key="5">
    <source>
        <dbReference type="Pfam" id="PF07715"/>
    </source>
</evidence>
<dbReference type="Proteomes" id="UP000050827">
    <property type="component" value="Unassembled WGS sequence"/>
</dbReference>
<evidence type="ECO:0000256" key="4">
    <source>
        <dbReference type="SAM" id="SignalP"/>
    </source>
</evidence>